<organism evidence="3 4">
    <name type="scientific">Acidithiobacillus caldus (strain ATCC 51756 / DSM 8584 / KU)</name>
    <dbReference type="NCBI Taxonomy" id="637389"/>
    <lineage>
        <taxon>Bacteria</taxon>
        <taxon>Pseudomonadati</taxon>
        <taxon>Pseudomonadota</taxon>
        <taxon>Acidithiobacillia</taxon>
        <taxon>Acidithiobacillales</taxon>
        <taxon>Acidithiobacillaceae</taxon>
        <taxon>Acidithiobacillus</taxon>
    </lineage>
</organism>
<dbReference type="eggNOG" id="ENOG5030VY2">
    <property type="taxonomic scope" value="Bacteria"/>
</dbReference>
<sequence>METTVKKRHRRTAEERLADLEAKRQQTEMRLREQLAKIEAQKRSLQENPRLRREREAQRRALLDRITRLVPEWEPTQILAAVAEVRDHSGGNEAQLQALKERGEQLMQELKPKRGRKPRAAL</sequence>
<evidence type="ECO:0000256" key="1">
    <source>
        <dbReference type="SAM" id="Coils"/>
    </source>
</evidence>
<evidence type="ECO:0000313" key="3">
    <source>
        <dbReference type="EMBL" id="AIA56308.1"/>
    </source>
</evidence>
<evidence type="ECO:0000256" key="2">
    <source>
        <dbReference type="SAM" id="MobiDB-lite"/>
    </source>
</evidence>
<dbReference type="GeneID" id="92932528"/>
<reference evidence="3 4" key="1">
    <citation type="journal article" date="2009" name="J. Bacteriol.">
        <title>Draft genome sequence of the extremely acidophilic bacterium Acidithiobacillus caldus ATCC 51756 reveals metabolic versatility in the genus Acidithiobacillus.</title>
        <authorList>
            <person name="Valdes J."/>
            <person name="Quatrini R."/>
            <person name="Hallberg K."/>
            <person name="Dopson M."/>
            <person name="Valenzuela P.D."/>
            <person name="Holmes D.S."/>
        </authorList>
    </citation>
    <scope>NUCLEOTIDE SEQUENCE [LARGE SCALE GENOMIC DNA]</scope>
    <source>
        <strain evidence="4">ATCC 51756 / DSM 8584 / KU</strain>
    </source>
</reference>
<gene>
    <name evidence="3" type="ORF">Acaty_c2464</name>
</gene>
<dbReference type="HOGENOM" id="CLU_164509_0_0_6"/>
<dbReference type="Proteomes" id="UP000005522">
    <property type="component" value="Chromosome"/>
</dbReference>
<proteinExistence type="predicted"/>
<feature type="coiled-coil region" evidence="1">
    <location>
        <begin position="10"/>
        <end position="48"/>
    </location>
</feature>
<dbReference type="AlphaFoldDB" id="A0A059ZXY9"/>
<dbReference type="EMBL" id="CP005986">
    <property type="protein sequence ID" value="AIA56308.1"/>
    <property type="molecule type" value="Genomic_DNA"/>
</dbReference>
<accession>A0A059ZXY9</accession>
<dbReference type="RefSeq" id="WP_004873254.1">
    <property type="nucleotide sequence ID" value="NZ_CP005986.1"/>
</dbReference>
<protein>
    <submittedName>
        <fullName evidence="3">Uncharacterized protein</fullName>
    </submittedName>
</protein>
<feature type="compositionally biased region" description="Basic residues" evidence="2">
    <location>
        <begin position="113"/>
        <end position="122"/>
    </location>
</feature>
<feature type="region of interest" description="Disordered" evidence="2">
    <location>
        <begin position="102"/>
        <end position="122"/>
    </location>
</feature>
<keyword evidence="1" id="KW-0175">Coiled coil</keyword>
<evidence type="ECO:0000313" key="4">
    <source>
        <dbReference type="Proteomes" id="UP000005522"/>
    </source>
</evidence>
<name>A0A059ZXY9_ACICK</name>
<dbReference type="KEGG" id="acz:Acaty_c2464"/>